<organism evidence="12 13">
    <name type="scientific">Candidatus Filomicrobium marinum</name>
    <dbReference type="NCBI Taxonomy" id="1608628"/>
    <lineage>
        <taxon>Bacteria</taxon>
        <taxon>Pseudomonadati</taxon>
        <taxon>Pseudomonadota</taxon>
        <taxon>Alphaproteobacteria</taxon>
        <taxon>Hyphomicrobiales</taxon>
        <taxon>Hyphomicrobiaceae</taxon>
        <taxon>Filomicrobium</taxon>
    </lineage>
</organism>
<dbReference type="Gene3D" id="2.40.50.140">
    <property type="entry name" value="Nucleic acid-binding proteins"/>
    <property type="match status" value="2"/>
</dbReference>
<dbReference type="NCBIfam" id="TIGR00038">
    <property type="entry name" value="efp"/>
    <property type="match status" value="1"/>
</dbReference>
<evidence type="ECO:0000256" key="2">
    <source>
        <dbReference type="ARBA" id="ARBA00004815"/>
    </source>
</evidence>
<dbReference type="CDD" id="cd05794">
    <property type="entry name" value="S1_EF-P_repeat_2"/>
    <property type="match status" value="1"/>
</dbReference>
<evidence type="ECO:0000256" key="7">
    <source>
        <dbReference type="HAMAP-Rule" id="MF_00141"/>
    </source>
</evidence>
<protein>
    <recommendedName>
        <fullName evidence="7 8">Elongation factor P</fullName>
        <shortName evidence="7">EF-P</shortName>
    </recommendedName>
</protein>
<sequence>METDVPKIIASSVRKGNVLDLDGKLAVVMNAENIHPGKGTPVTHLEMRRIADGVKIVERYRTTDQVERAFVEEIDYNYLFEDESGYTFMHPETYDQIVVPKDVIGDQAVWLDENMTCTISLHEGNPIAIELPQRVTFEIVEADPVVKGQTASSSYKPAVLSNGARIMVPPHIGSGTRVVVMTADGSYVERAKD</sequence>
<dbReference type="GO" id="GO:0003746">
    <property type="term" value="F:translation elongation factor activity"/>
    <property type="evidence" value="ECO:0007669"/>
    <property type="project" value="UniProtKB-UniRule"/>
</dbReference>
<evidence type="ECO:0000256" key="4">
    <source>
        <dbReference type="ARBA" id="ARBA00022490"/>
    </source>
</evidence>
<comment type="pathway">
    <text evidence="2 7">Protein biosynthesis; polypeptide chain elongation.</text>
</comment>
<evidence type="ECO:0000313" key="12">
    <source>
        <dbReference type="EMBL" id="CPR21828.1"/>
    </source>
</evidence>
<dbReference type="SMART" id="SM01185">
    <property type="entry name" value="EFP"/>
    <property type="match status" value="1"/>
</dbReference>
<dbReference type="NCBIfam" id="NF001810">
    <property type="entry name" value="PRK00529.1"/>
    <property type="match status" value="1"/>
</dbReference>
<dbReference type="PANTHER" id="PTHR30053:SF14">
    <property type="entry name" value="TRANSLATION ELONGATION FACTOR KOW-LIKE DOMAIN-CONTAINING PROTEIN"/>
    <property type="match status" value="1"/>
</dbReference>
<feature type="domain" description="Elongation factor P C-terminal" evidence="10">
    <location>
        <begin position="135"/>
        <end position="190"/>
    </location>
</feature>
<dbReference type="InterPro" id="IPR008991">
    <property type="entry name" value="Translation_prot_SH3-like_sf"/>
</dbReference>
<dbReference type="InterPro" id="IPR011768">
    <property type="entry name" value="Transl_elongation_fac_P"/>
</dbReference>
<evidence type="ECO:0000256" key="3">
    <source>
        <dbReference type="ARBA" id="ARBA00009479"/>
    </source>
</evidence>
<keyword evidence="6 7" id="KW-0648">Protein biosynthesis</keyword>
<evidence type="ECO:0000256" key="9">
    <source>
        <dbReference type="RuleBase" id="RU004389"/>
    </source>
</evidence>
<dbReference type="FunFam" id="2.40.50.140:FF:000009">
    <property type="entry name" value="Elongation factor P"/>
    <property type="match status" value="1"/>
</dbReference>
<dbReference type="Pfam" id="PF01132">
    <property type="entry name" value="EFP"/>
    <property type="match status" value="1"/>
</dbReference>
<dbReference type="PIRSF" id="PIRSF005901">
    <property type="entry name" value="EF-P"/>
    <property type="match status" value="1"/>
</dbReference>
<name>A0A0D6JIP3_9HYPH</name>
<dbReference type="InterPro" id="IPR020599">
    <property type="entry name" value="Transl_elong_fac_P/YeiP"/>
</dbReference>
<dbReference type="PROSITE" id="PS01275">
    <property type="entry name" value="EFP"/>
    <property type="match status" value="1"/>
</dbReference>
<reference evidence="13" key="1">
    <citation type="submission" date="2015-02" db="EMBL/GenBank/DDBJ databases">
        <authorList>
            <person name="Chooi Y.-H."/>
        </authorList>
    </citation>
    <scope>NUCLEOTIDE SEQUENCE [LARGE SCALE GENOMIC DNA]</scope>
    <source>
        <strain evidence="13">strain Y</strain>
    </source>
</reference>
<dbReference type="GO" id="GO:0005829">
    <property type="term" value="C:cytosol"/>
    <property type="evidence" value="ECO:0007669"/>
    <property type="project" value="UniProtKB-ARBA"/>
</dbReference>
<dbReference type="InterPro" id="IPR013185">
    <property type="entry name" value="Transl_elong_KOW-like"/>
</dbReference>
<keyword evidence="4 7" id="KW-0963">Cytoplasm</keyword>
<keyword evidence="13" id="KW-1185">Reference proteome</keyword>
<accession>A0A0D6JIP3</accession>
<comment type="subcellular location">
    <subcellularLocation>
        <location evidence="1 7">Cytoplasm</location>
    </subcellularLocation>
</comment>
<evidence type="ECO:0000256" key="6">
    <source>
        <dbReference type="ARBA" id="ARBA00022917"/>
    </source>
</evidence>
<keyword evidence="5 7" id="KW-0251">Elongation factor</keyword>
<dbReference type="UniPathway" id="UPA00345"/>
<dbReference type="InterPro" id="IPR013852">
    <property type="entry name" value="Transl_elong_P/YeiP_CS"/>
</dbReference>
<dbReference type="InterPro" id="IPR015365">
    <property type="entry name" value="Elong-fact-P_C"/>
</dbReference>
<dbReference type="Gene3D" id="2.30.30.30">
    <property type="match status" value="1"/>
</dbReference>
<proteinExistence type="inferred from homology"/>
<dbReference type="KEGG" id="fiy:BN1229_v1_3261"/>
<dbReference type="KEGG" id="fil:BN1229_v1_2653"/>
<evidence type="ECO:0000256" key="5">
    <source>
        <dbReference type="ARBA" id="ARBA00022768"/>
    </source>
</evidence>
<evidence type="ECO:0000259" key="10">
    <source>
        <dbReference type="SMART" id="SM00841"/>
    </source>
</evidence>
<gene>
    <name evidence="7 12" type="primary">efp</name>
    <name evidence="12" type="ORF">YBN1229_v1_3261</name>
</gene>
<comment type="similarity">
    <text evidence="3 7 9">Belongs to the elongation factor P family.</text>
</comment>
<dbReference type="InterPro" id="IPR012340">
    <property type="entry name" value="NA-bd_OB-fold"/>
</dbReference>
<dbReference type="EMBL" id="LN829119">
    <property type="protein sequence ID" value="CPR21828.1"/>
    <property type="molecule type" value="Genomic_DNA"/>
</dbReference>
<dbReference type="AlphaFoldDB" id="A0A0D6JIP3"/>
<dbReference type="SMART" id="SM00841">
    <property type="entry name" value="Elong-fact-P_C"/>
    <property type="match status" value="1"/>
</dbReference>
<evidence type="ECO:0000313" key="13">
    <source>
        <dbReference type="Proteomes" id="UP000033187"/>
    </source>
</evidence>
<dbReference type="HAMAP" id="MF_00141">
    <property type="entry name" value="EF_P"/>
    <property type="match status" value="1"/>
</dbReference>
<dbReference type="Proteomes" id="UP000033187">
    <property type="component" value="Chromosome 1"/>
</dbReference>
<dbReference type="FunFam" id="2.40.50.140:FF:000004">
    <property type="entry name" value="Elongation factor P"/>
    <property type="match status" value="1"/>
</dbReference>
<dbReference type="GO" id="GO:0043043">
    <property type="term" value="P:peptide biosynthetic process"/>
    <property type="evidence" value="ECO:0007669"/>
    <property type="project" value="InterPro"/>
</dbReference>
<dbReference type="Pfam" id="PF08207">
    <property type="entry name" value="EFP_N"/>
    <property type="match status" value="1"/>
</dbReference>
<dbReference type="SUPFAM" id="SSF50104">
    <property type="entry name" value="Translation proteins SH3-like domain"/>
    <property type="match status" value="1"/>
</dbReference>
<dbReference type="Pfam" id="PF09285">
    <property type="entry name" value="Elong-fact-P_C"/>
    <property type="match status" value="1"/>
</dbReference>
<dbReference type="SUPFAM" id="SSF50249">
    <property type="entry name" value="Nucleic acid-binding proteins"/>
    <property type="match status" value="2"/>
</dbReference>
<evidence type="ECO:0000259" key="11">
    <source>
        <dbReference type="SMART" id="SM01185"/>
    </source>
</evidence>
<feature type="domain" description="Translation elongation factor P/YeiP central" evidence="11">
    <location>
        <begin position="73"/>
        <end position="127"/>
    </location>
</feature>
<dbReference type="InterPro" id="IPR001059">
    <property type="entry name" value="Transl_elong_P/YeiP_cen"/>
</dbReference>
<dbReference type="PANTHER" id="PTHR30053">
    <property type="entry name" value="ELONGATION FACTOR P"/>
    <property type="match status" value="1"/>
</dbReference>
<comment type="function">
    <text evidence="7">Involved in peptide bond synthesis. Stimulates efficient translation and peptide-bond synthesis on native or reconstituted 70S ribosomes in vitro. Probably functions indirectly by altering the affinity of the ribosome for aminoacyl-tRNA, thus increasing their reactivity as acceptors for peptidyl transferase.</text>
</comment>
<dbReference type="CDD" id="cd04470">
    <property type="entry name" value="S1_EF-P_repeat_1"/>
    <property type="match status" value="1"/>
</dbReference>
<evidence type="ECO:0000256" key="1">
    <source>
        <dbReference type="ARBA" id="ARBA00004496"/>
    </source>
</evidence>
<evidence type="ECO:0000256" key="8">
    <source>
        <dbReference type="NCBIfam" id="TIGR00038"/>
    </source>
</evidence>
<dbReference type="InterPro" id="IPR014722">
    <property type="entry name" value="Rib_uL2_dom2"/>
</dbReference>